<dbReference type="EMBL" id="BOQN01000073">
    <property type="protein sequence ID" value="GIM94046.1"/>
    <property type="molecule type" value="Genomic_DNA"/>
</dbReference>
<name>A0A919THI3_9ACTN</name>
<feature type="compositionally biased region" description="Low complexity" evidence="1">
    <location>
        <begin position="1"/>
        <end position="32"/>
    </location>
</feature>
<proteinExistence type="predicted"/>
<sequence>MAAAAGLSLGGADDARAGGAAAEADPADGAVGSLPEHPPTISAATPPTNQLAAWRPFPIVNLP</sequence>
<evidence type="ECO:0000313" key="3">
    <source>
        <dbReference type="Proteomes" id="UP000677082"/>
    </source>
</evidence>
<dbReference type="AlphaFoldDB" id="A0A919THI3"/>
<feature type="region of interest" description="Disordered" evidence="1">
    <location>
        <begin position="1"/>
        <end position="50"/>
    </location>
</feature>
<evidence type="ECO:0000256" key="1">
    <source>
        <dbReference type="SAM" id="MobiDB-lite"/>
    </source>
</evidence>
<gene>
    <name evidence="2" type="ORF">Ato02nite_058390</name>
</gene>
<protein>
    <submittedName>
        <fullName evidence="2">Uncharacterized protein</fullName>
    </submittedName>
</protein>
<reference evidence="2 3" key="1">
    <citation type="submission" date="2021-03" db="EMBL/GenBank/DDBJ databases">
        <title>Whole genome shotgun sequence of Actinoplanes toevensis NBRC 105298.</title>
        <authorList>
            <person name="Komaki H."/>
            <person name="Tamura T."/>
        </authorList>
    </citation>
    <scope>NUCLEOTIDE SEQUENCE [LARGE SCALE GENOMIC DNA]</scope>
    <source>
        <strain evidence="2 3">NBRC 105298</strain>
    </source>
</reference>
<keyword evidence="3" id="KW-1185">Reference proteome</keyword>
<accession>A0A919THI3</accession>
<organism evidence="2 3">
    <name type="scientific">Paractinoplanes toevensis</name>
    <dbReference type="NCBI Taxonomy" id="571911"/>
    <lineage>
        <taxon>Bacteria</taxon>
        <taxon>Bacillati</taxon>
        <taxon>Actinomycetota</taxon>
        <taxon>Actinomycetes</taxon>
        <taxon>Micromonosporales</taxon>
        <taxon>Micromonosporaceae</taxon>
        <taxon>Paractinoplanes</taxon>
    </lineage>
</organism>
<comment type="caution">
    <text evidence="2">The sequence shown here is derived from an EMBL/GenBank/DDBJ whole genome shotgun (WGS) entry which is preliminary data.</text>
</comment>
<dbReference type="Proteomes" id="UP000677082">
    <property type="component" value="Unassembled WGS sequence"/>
</dbReference>
<evidence type="ECO:0000313" key="2">
    <source>
        <dbReference type="EMBL" id="GIM94046.1"/>
    </source>
</evidence>